<gene>
    <name evidence="2" type="ORF">HAX54_038367</name>
</gene>
<accession>A0ABS8VNM6</accession>
<proteinExistence type="predicted"/>
<dbReference type="Proteomes" id="UP000823775">
    <property type="component" value="Unassembled WGS sequence"/>
</dbReference>
<feature type="region of interest" description="Disordered" evidence="1">
    <location>
        <begin position="1"/>
        <end position="20"/>
    </location>
</feature>
<sequence length="60" mass="6602">HRRTTGQARKTPDEAPVEVQGFRPLPQICISSALMGQDWKSTSVALADPISPNPLRMTSR</sequence>
<evidence type="ECO:0000256" key="1">
    <source>
        <dbReference type="SAM" id="MobiDB-lite"/>
    </source>
</evidence>
<reference evidence="2 3" key="1">
    <citation type="journal article" date="2021" name="BMC Genomics">
        <title>Datura genome reveals duplications of psychoactive alkaloid biosynthetic genes and high mutation rate following tissue culture.</title>
        <authorList>
            <person name="Rajewski A."/>
            <person name="Carter-House D."/>
            <person name="Stajich J."/>
            <person name="Litt A."/>
        </authorList>
    </citation>
    <scope>NUCLEOTIDE SEQUENCE [LARGE SCALE GENOMIC DNA]</scope>
    <source>
        <strain evidence="2">AR-01</strain>
    </source>
</reference>
<name>A0ABS8VNM6_DATST</name>
<feature type="non-terminal residue" evidence="2">
    <location>
        <position position="1"/>
    </location>
</feature>
<protein>
    <submittedName>
        <fullName evidence="2">Uncharacterized protein</fullName>
    </submittedName>
</protein>
<dbReference type="EMBL" id="JACEIK010005225">
    <property type="protein sequence ID" value="MCE0481012.1"/>
    <property type="molecule type" value="Genomic_DNA"/>
</dbReference>
<organism evidence="2 3">
    <name type="scientific">Datura stramonium</name>
    <name type="common">Jimsonweed</name>
    <name type="synonym">Common thornapple</name>
    <dbReference type="NCBI Taxonomy" id="4076"/>
    <lineage>
        <taxon>Eukaryota</taxon>
        <taxon>Viridiplantae</taxon>
        <taxon>Streptophyta</taxon>
        <taxon>Embryophyta</taxon>
        <taxon>Tracheophyta</taxon>
        <taxon>Spermatophyta</taxon>
        <taxon>Magnoliopsida</taxon>
        <taxon>eudicotyledons</taxon>
        <taxon>Gunneridae</taxon>
        <taxon>Pentapetalae</taxon>
        <taxon>asterids</taxon>
        <taxon>lamiids</taxon>
        <taxon>Solanales</taxon>
        <taxon>Solanaceae</taxon>
        <taxon>Solanoideae</taxon>
        <taxon>Datureae</taxon>
        <taxon>Datura</taxon>
    </lineage>
</organism>
<evidence type="ECO:0000313" key="3">
    <source>
        <dbReference type="Proteomes" id="UP000823775"/>
    </source>
</evidence>
<evidence type="ECO:0000313" key="2">
    <source>
        <dbReference type="EMBL" id="MCE0481012.1"/>
    </source>
</evidence>
<keyword evidence="3" id="KW-1185">Reference proteome</keyword>
<comment type="caution">
    <text evidence="2">The sequence shown here is derived from an EMBL/GenBank/DDBJ whole genome shotgun (WGS) entry which is preliminary data.</text>
</comment>